<proteinExistence type="predicted"/>
<protein>
    <recommendedName>
        <fullName evidence="1">DUF659 domain-containing protein</fullName>
    </recommendedName>
</protein>
<organism evidence="2">
    <name type="scientific">Arundo donax</name>
    <name type="common">Giant reed</name>
    <name type="synonym">Donax arundinaceus</name>
    <dbReference type="NCBI Taxonomy" id="35708"/>
    <lineage>
        <taxon>Eukaryota</taxon>
        <taxon>Viridiplantae</taxon>
        <taxon>Streptophyta</taxon>
        <taxon>Embryophyta</taxon>
        <taxon>Tracheophyta</taxon>
        <taxon>Spermatophyta</taxon>
        <taxon>Magnoliopsida</taxon>
        <taxon>Liliopsida</taxon>
        <taxon>Poales</taxon>
        <taxon>Poaceae</taxon>
        <taxon>PACMAD clade</taxon>
        <taxon>Arundinoideae</taxon>
        <taxon>Arundineae</taxon>
        <taxon>Arundo</taxon>
    </lineage>
</organism>
<dbReference type="InterPro" id="IPR007021">
    <property type="entry name" value="DUF659"/>
</dbReference>
<reference evidence="2" key="1">
    <citation type="submission" date="2014-09" db="EMBL/GenBank/DDBJ databases">
        <authorList>
            <person name="Magalhaes I.L.F."/>
            <person name="Oliveira U."/>
            <person name="Santos F.R."/>
            <person name="Vidigal T.H.D.A."/>
            <person name="Brescovit A.D."/>
            <person name="Santos A.J."/>
        </authorList>
    </citation>
    <scope>NUCLEOTIDE SEQUENCE</scope>
    <source>
        <tissue evidence="2">Shoot tissue taken approximately 20 cm above the soil surface</tissue>
    </source>
</reference>
<accession>A0A0A9ECK7</accession>
<reference evidence="2" key="2">
    <citation type="journal article" date="2015" name="Data Brief">
        <title>Shoot transcriptome of the giant reed, Arundo donax.</title>
        <authorList>
            <person name="Barrero R.A."/>
            <person name="Guerrero F.D."/>
            <person name="Moolhuijzen P."/>
            <person name="Goolsby J.A."/>
            <person name="Tidwell J."/>
            <person name="Bellgard S.E."/>
            <person name="Bellgard M.I."/>
        </authorList>
    </citation>
    <scope>NUCLEOTIDE SEQUENCE</scope>
    <source>
        <tissue evidence="2">Shoot tissue taken approximately 20 cm above the soil surface</tissue>
    </source>
</reference>
<dbReference type="AlphaFoldDB" id="A0A0A9ECK7"/>
<evidence type="ECO:0000313" key="2">
    <source>
        <dbReference type="EMBL" id="JAD97796.1"/>
    </source>
</evidence>
<dbReference type="EMBL" id="GBRH01200099">
    <property type="protein sequence ID" value="JAD97796.1"/>
    <property type="molecule type" value="Transcribed_RNA"/>
</dbReference>
<sequence length="55" mass="6570">MAWTNNKCILMSHAWSDKSWRHLINFFVNRDETLFLKSTDVSHMSHDVTTLVRFT</sequence>
<name>A0A0A9ECK7_ARUDO</name>
<feature type="domain" description="DUF659" evidence="1">
    <location>
        <begin position="2"/>
        <end position="53"/>
    </location>
</feature>
<evidence type="ECO:0000259" key="1">
    <source>
        <dbReference type="Pfam" id="PF04937"/>
    </source>
</evidence>
<dbReference type="Pfam" id="PF04937">
    <property type="entry name" value="DUF659"/>
    <property type="match status" value="1"/>
</dbReference>